<dbReference type="Pfam" id="PF00486">
    <property type="entry name" value="Trans_reg_C"/>
    <property type="match status" value="1"/>
</dbReference>
<protein>
    <submittedName>
        <fullName evidence="8">Two-component system, response regulator protein</fullName>
    </submittedName>
</protein>
<dbReference type="EMBL" id="CP003984">
    <property type="protein sequence ID" value="AII88160.1"/>
    <property type="molecule type" value="Genomic_DNA"/>
</dbReference>
<dbReference type="GO" id="GO:0005829">
    <property type="term" value="C:cytosol"/>
    <property type="evidence" value="ECO:0007669"/>
    <property type="project" value="TreeGrafter"/>
</dbReference>
<dbReference type="RefSeq" id="WP_044051596.1">
    <property type="nucleotide sequence ID" value="NZ_CP003984.1"/>
</dbReference>
<dbReference type="GO" id="GO:0032993">
    <property type="term" value="C:protein-DNA complex"/>
    <property type="evidence" value="ECO:0007669"/>
    <property type="project" value="TreeGrafter"/>
</dbReference>
<dbReference type="CDD" id="cd00383">
    <property type="entry name" value="trans_reg_C"/>
    <property type="match status" value="1"/>
</dbReference>
<dbReference type="SMART" id="SM00862">
    <property type="entry name" value="Trans_reg_C"/>
    <property type="match status" value="1"/>
</dbReference>
<keyword evidence="3" id="KW-0804">Transcription</keyword>
<evidence type="ECO:0000256" key="3">
    <source>
        <dbReference type="ARBA" id="ARBA00023163"/>
    </source>
</evidence>
<evidence type="ECO:0000259" key="6">
    <source>
        <dbReference type="PROSITE" id="PS50110"/>
    </source>
</evidence>
<dbReference type="Pfam" id="PF00072">
    <property type="entry name" value="Response_reg"/>
    <property type="match status" value="1"/>
</dbReference>
<feature type="domain" description="Response regulatory" evidence="6">
    <location>
        <begin position="2"/>
        <end position="116"/>
    </location>
</feature>
<dbReference type="PANTHER" id="PTHR48111:SF67">
    <property type="entry name" value="TRANSCRIPTIONAL REGULATORY PROTEIN TCTD"/>
    <property type="match status" value="1"/>
</dbReference>
<gene>
    <name evidence="8" type="ORF">RCA23_c26430</name>
</gene>
<feature type="domain" description="OmpR/PhoB-type" evidence="7">
    <location>
        <begin position="124"/>
        <end position="220"/>
    </location>
</feature>
<dbReference type="AlphaFoldDB" id="A0AAN0RL99"/>
<name>A0AAN0RL99_9RHOB</name>
<dbReference type="GO" id="GO:0006355">
    <property type="term" value="P:regulation of DNA-templated transcription"/>
    <property type="evidence" value="ECO:0007669"/>
    <property type="project" value="InterPro"/>
</dbReference>
<keyword evidence="1" id="KW-0805">Transcription regulation</keyword>
<evidence type="ECO:0000313" key="9">
    <source>
        <dbReference type="Proteomes" id="UP000028680"/>
    </source>
</evidence>
<evidence type="ECO:0000256" key="5">
    <source>
        <dbReference type="PROSITE-ProRule" id="PRU01091"/>
    </source>
</evidence>
<keyword evidence="2 5" id="KW-0238">DNA-binding</keyword>
<dbReference type="SUPFAM" id="SSF52172">
    <property type="entry name" value="CheY-like"/>
    <property type="match status" value="1"/>
</dbReference>
<accession>A0AAN0RL99</accession>
<keyword evidence="9" id="KW-1185">Reference proteome</keyword>
<feature type="modified residue" description="4-aspartylphosphate" evidence="4">
    <location>
        <position position="51"/>
    </location>
</feature>
<dbReference type="Gene3D" id="1.10.10.10">
    <property type="entry name" value="Winged helix-like DNA-binding domain superfamily/Winged helix DNA-binding domain"/>
    <property type="match status" value="1"/>
</dbReference>
<dbReference type="InterPro" id="IPR001867">
    <property type="entry name" value="OmpR/PhoB-type_DNA-bd"/>
</dbReference>
<evidence type="ECO:0000259" key="7">
    <source>
        <dbReference type="PROSITE" id="PS51755"/>
    </source>
</evidence>
<dbReference type="SMART" id="SM00448">
    <property type="entry name" value="REC"/>
    <property type="match status" value="1"/>
</dbReference>
<reference evidence="8 9" key="1">
    <citation type="journal article" date="2014" name="ISME J.">
        <title>Adaptation of an abundant Roseobacter RCA organism to pelagic systems revealed by genomic and transcriptomic analyses.</title>
        <authorList>
            <person name="Voget S."/>
            <person name="Wemheuer B."/>
            <person name="Brinkhoff T."/>
            <person name="Vollmers J."/>
            <person name="Dietrich S."/>
            <person name="Giebel H.A."/>
            <person name="Beardsley C."/>
            <person name="Sardemann C."/>
            <person name="Bakenhus I."/>
            <person name="Billerbeck S."/>
            <person name="Daniel R."/>
            <person name="Simon M."/>
        </authorList>
    </citation>
    <scope>NUCLEOTIDE SEQUENCE [LARGE SCALE GENOMIC DNA]</scope>
    <source>
        <strain evidence="8 9">RCA23</strain>
    </source>
</reference>
<evidence type="ECO:0000313" key="8">
    <source>
        <dbReference type="EMBL" id="AII88160.1"/>
    </source>
</evidence>
<evidence type="ECO:0000256" key="2">
    <source>
        <dbReference type="ARBA" id="ARBA00023125"/>
    </source>
</evidence>
<sequence length="222" mass="24830">MRFLLVEDNAQLARAVCERFALDGHAVDHAAGLIDASAFVDTTDYNLILLDIMLPDGDGRDFLARHRLAKNKTPVIVLTARSQVSDRITLLDLGADDYVTKPFDFAELEARCRAVLRRQGGAAQNRLEFAGVILDPQEATLIANDNIQNLRNRELRLVEIFFAAPAQIFSKNHLIDRLFSLSEDVSENAIEVYVGRIRKKLAGTRAEIETVRSLGYRLVARP</sequence>
<dbReference type="Gene3D" id="3.40.50.2300">
    <property type="match status" value="1"/>
</dbReference>
<dbReference type="InterPro" id="IPR039420">
    <property type="entry name" value="WalR-like"/>
</dbReference>
<evidence type="ECO:0000256" key="4">
    <source>
        <dbReference type="PROSITE-ProRule" id="PRU00169"/>
    </source>
</evidence>
<proteinExistence type="predicted"/>
<dbReference type="PROSITE" id="PS51755">
    <property type="entry name" value="OMPR_PHOB"/>
    <property type="match status" value="1"/>
</dbReference>
<dbReference type="GO" id="GO:0000156">
    <property type="term" value="F:phosphorelay response regulator activity"/>
    <property type="evidence" value="ECO:0007669"/>
    <property type="project" value="TreeGrafter"/>
</dbReference>
<organism evidence="8 9">
    <name type="scientific">Planktomarina temperata RCA23</name>
    <dbReference type="NCBI Taxonomy" id="666509"/>
    <lineage>
        <taxon>Bacteria</taxon>
        <taxon>Pseudomonadati</taxon>
        <taxon>Pseudomonadota</taxon>
        <taxon>Alphaproteobacteria</taxon>
        <taxon>Rhodobacterales</taxon>
        <taxon>Paracoccaceae</taxon>
        <taxon>Planktomarina</taxon>
    </lineage>
</organism>
<dbReference type="InterPro" id="IPR036388">
    <property type="entry name" value="WH-like_DNA-bd_sf"/>
</dbReference>
<dbReference type="Proteomes" id="UP000028680">
    <property type="component" value="Chromosome"/>
</dbReference>
<keyword evidence="4" id="KW-0597">Phosphoprotein</keyword>
<dbReference type="Gene3D" id="6.10.250.690">
    <property type="match status" value="1"/>
</dbReference>
<dbReference type="InterPro" id="IPR011006">
    <property type="entry name" value="CheY-like_superfamily"/>
</dbReference>
<feature type="DNA-binding region" description="OmpR/PhoB-type" evidence="5">
    <location>
        <begin position="124"/>
        <end position="220"/>
    </location>
</feature>
<evidence type="ECO:0000256" key="1">
    <source>
        <dbReference type="ARBA" id="ARBA00023015"/>
    </source>
</evidence>
<dbReference type="KEGG" id="ptp:RCA23_c26430"/>
<dbReference type="PROSITE" id="PS50110">
    <property type="entry name" value="RESPONSE_REGULATORY"/>
    <property type="match status" value="1"/>
</dbReference>
<dbReference type="InterPro" id="IPR001789">
    <property type="entry name" value="Sig_transdc_resp-reg_receiver"/>
</dbReference>
<dbReference type="PANTHER" id="PTHR48111">
    <property type="entry name" value="REGULATOR OF RPOS"/>
    <property type="match status" value="1"/>
</dbReference>
<dbReference type="GO" id="GO:0000976">
    <property type="term" value="F:transcription cis-regulatory region binding"/>
    <property type="evidence" value="ECO:0007669"/>
    <property type="project" value="TreeGrafter"/>
</dbReference>